<feature type="compositionally biased region" description="Low complexity" evidence="2">
    <location>
        <begin position="300"/>
        <end position="310"/>
    </location>
</feature>
<name>A0A4R1LBC2_9BACT</name>
<organism evidence="4 5">
    <name type="scientific">Acidipila rosea</name>
    <dbReference type="NCBI Taxonomy" id="768535"/>
    <lineage>
        <taxon>Bacteria</taxon>
        <taxon>Pseudomonadati</taxon>
        <taxon>Acidobacteriota</taxon>
        <taxon>Terriglobia</taxon>
        <taxon>Terriglobales</taxon>
        <taxon>Acidobacteriaceae</taxon>
        <taxon>Acidipila</taxon>
    </lineage>
</organism>
<dbReference type="Proteomes" id="UP000295210">
    <property type="component" value="Unassembled WGS sequence"/>
</dbReference>
<dbReference type="InterPro" id="IPR050789">
    <property type="entry name" value="Diverse_Enzym_Activities"/>
</dbReference>
<keyword evidence="5" id="KW-1185">Reference proteome</keyword>
<dbReference type="OrthoDB" id="9770183at2"/>
<dbReference type="SUPFAM" id="SSF56601">
    <property type="entry name" value="beta-lactamase/transpeptidase-like"/>
    <property type="match status" value="1"/>
</dbReference>
<gene>
    <name evidence="4" type="ORF">C7378_0770</name>
</gene>
<dbReference type="Pfam" id="PF00144">
    <property type="entry name" value="Beta-lactamase"/>
    <property type="match status" value="1"/>
</dbReference>
<proteinExistence type="predicted"/>
<feature type="region of interest" description="Disordered" evidence="2">
    <location>
        <begin position="282"/>
        <end position="311"/>
    </location>
</feature>
<dbReference type="RefSeq" id="WP_131991886.1">
    <property type="nucleotide sequence ID" value="NZ_SMGK01000001.1"/>
</dbReference>
<sequence>MTEITTNSQDRFSDAIALLETSVRERVFPGAACGVLHRGEVVLQRAVGRFTYQDDSRPVQPDTVFDLASVTKVLATTAAAMLLYDRGILKLQTRLGDILPGFVIGSGGTGKKDVTLGMLLAHSSGLPGYAPLYERAHAPNELLRDALQLPLTAVPGERAEYSDIGFILLGKAIEVLSGDFLSRLCARQLFAPLGLDATGYCPTEALHPLIPPTEDDRVFRKKVIQGEVHDENCWALGGCAGHAGVFSNVQDVLTFARCILSNGALPDGRQLFKPSTIDHFATRQPAPSGSSRALGWDTPSDPSSSGSHFSQRSIGHLGYTGTSLWIDRDRDLAVVLLTNRTWPTRENKAIQQLRPRFHDAVLSALLA</sequence>
<dbReference type="PANTHER" id="PTHR43283">
    <property type="entry name" value="BETA-LACTAMASE-RELATED"/>
    <property type="match status" value="1"/>
</dbReference>
<evidence type="ECO:0000259" key="3">
    <source>
        <dbReference type="Pfam" id="PF00144"/>
    </source>
</evidence>
<feature type="domain" description="Beta-lactamase-related" evidence="3">
    <location>
        <begin position="18"/>
        <end position="346"/>
    </location>
</feature>
<comment type="caution">
    <text evidence="4">The sequence shown here is derived from an EMBL/GenBank/DDBJ whole genome shotgun (WGS) entry which is preliminary data.</text>
</comment>
<evidence type="ECO:0000256" key="1">
    <source>
        <dbReference type="ARBA" id="ARBA00022801"/>
    </source>
</evidence>
<evidence type="ECO:0000313" key="5">
    <source>
        <dbReference type="Proteomes" id="UP000295210"/>
    </source>
</evidence>
<protein>
    <submittedName>
        <fullName evidence="4">CubicO group peptidase (Beta-lactamase class C family)</fullName>
    </submittedName>
</protein>
<dbReference type="PANTHER" id="PTHR43283:SF11">
    <property type="entry name" value="BETA-LACTAMASE-RELATED DOMAIN-CONTAINING PROTEIN"/>
    <property type="match status" value="1"/>
</dbReference>
<dbReference type="InterPro" id="IPR012338">
    <property type="entry name" value="Beta-lactam/transpept-like"/>
</dbReference>
<keyword evidence="1" id="KW-0378">Hydrolase</keyword>
<evidence type="ECO:0000256" key="2">
    <source>
        <dbReference type="SAM" id="MobiDB-lite"/>
    </source>
</evidence>
<dbReference type="Gene3D" id="3.40.710.10">
    <property type="entry name" value="DD-peptidase/beta-lactamase superfamily"/>
    <property type="match status" value="1"/>
</dbReference>
<accession>A0A4R1LBC2</accession>
<dbReference type="EMBL" id="SMGK01000001">
    <property type="protein sequence ID" value="TCK75778.1"/>
    <property type="molecule type" value="Genomic_DNA"/>
</dbReference>
<reference evidence="4 5" key="1">
    <citation type="submission" date="2019-03" db="EMBL/GenBank/DDBJ databases">
        <title>Genomic Encyclopedia of Type Strains, Phase IV (KMG-IV): sequencing the most valuable type-strain genomes for metagenomic binning, comparative biology and taxonomic classification.</title>
        <authorList>
            <person name="Goeker M."/>
        </authorList>
    </citation>
    <scope>NUCLEOTIDE SEQUENCE [LARGE SCALE GENOMIC DNA]</scope>
    <source>
        <strain evidence="4 5">DSM 103428</strain>
    </source>
</reference>
<dbReference type="InterPro" id="IPR001466">
    <property type="entry name" value="Beta-lactam-related"/>
</dbReference>
<evidence type="ECO:0000313" key="4">
    <source>
        <dbReference type="EMBL" id="TCK75778.1"/>
    </source>
</evidence>
<dbReference type="AlphaFoldDB" id="A0A4R1LBC2"/>
<dbReference type="GO" id="GO:0016787">
    <property type="term" value="F:hydrolase activity"/>
    <property type="evidence" value="ECO:0007669"/>
    <property type="project" value="UniProtKB-KW"/>
</dbReference>